<proteinExistence type="predicted"/>
<dbReference type="EMBL" id="JAPHNI010000043">
    <property type="protein sequence ID" value="KAJ8117726.1"/>
    <property type="molecule type" value="Genomic_DNA"/>
</dbReference>
<comment type="caution">
    <text evidence="1">The sequence shown here is derived from an EMBL/GenBank/DDBJ whole genome shotgun (WGS) entry which is preliminary data.</text>
</comment>
<evidence type="ECO:0000313" key="1">
    <source>
        <dbReference type="EMBL" id="KAJ8117726.1"/>
    </source>
</evidence>
<keyword evidence="2" id="KW-1185">Reference proteome</keyword>
<dbReference type="Proteomes" id="UP001153331">
    <property type="component" value="Unassembled WGS sequence"/>
</dbReference>
<accession>A0ACC2IR73</accession>
<organism evidence="1 2">
    <name type="scientific">Boeremia exigua</name>
    <dbReference type="NCBI Taxonomy" id="749465"/>
    <lineage>
        <taxon>Eukaryota</taxon>
        <taxon>Fungi</taxon>
        <taxon>Dikarya</taxon>
        <taxon>Ascomycota</taxon>
        <taxon>Pezizomycotina</taxon>
        <taxon>Dothideomycetes</taxon>
        <taxon>Pleosporomycetidae</taxon>
        <taxon>Pleosporales</taxon>
        <taxon>Pleosporineae</taxon>
        <taxon>Didymellaceae</taxon>
        <taxon>Boeremia</taxon>
    </lineage>
</organism>
<gene>
    <name evidence="1" type="ORF">OPT61_g1153</name>
</gene>
<protein>
    <submittedName>
        <fullName evidence="1">Uncharacterized protein</fullName>
    </submittedName>
</protein>
<evidence type="ECO:0000313" key="2">
    <source>
        <dbReference type="Proteomes" id="UP001153331"/>
    </source>
</evidence>
<reference evidence="1" key="1">
    <citation type="submission" date="2022-11" db="EMBL/GenBank/DDBJ databases">
        <title>Genome Sequence of Boeremia exigua.</title>
        <authorList>
            <person name="Buettner E."/>
        </authorList>
    </citation>
    <scope>NUCLEOTIDE SEQUENCE</scope>
    <source>
        <strain evidence="1">CU02</strain>
    </source>
</reference>
<sequence>MPSTRSKKLTVAPPEQPPTQATPTQNRQRKRPAQFEAGKNPPPSTARGKRQKKQPKKQPKKPKARRVVETEPLEAPIEASQLAAAAQADEITGGDGEDEEVEIDCSDPCPEDEVNETVEGVSWEDFEAVASVRYRACFGDLTKHPLVASDSFIDQRVSSLVLWAVWDWVDKILVDLRPRTVSIQSVTAVVYPSRQPKNERQQKTLKQDGYTVWDEFKELAKQVDFRTSDALNIDFNVVLSEVREQTAPPVTPTQRYSRPVTATTIQERGLAGVLDVERVATSKLLALQDRWRCTEPFCLNIGKQCWVPQLGTRVARFEDHYPMPSNVLTWIALFHHKRELVTEKKRLEKPQSLSESLQQMQQMLLMQQMQQMSSGALLQPQQIPPSTTQDRLKIGDLLQLRRQAHCWRKQYTGLTNKQKQRLQRRAHKQSKHRVALRRLEALNEERGVKNDYKRAVSLNPALQVLKTLLNRVVICAIVALINQNTAIEVAVTASACAAQLYIVQGERDSRPSGTLLPRPHQISLPTPMPPQHLQFNASKERQIQLALQALKQDATLSLRRAATIYNVSKSTLHQRRAGRTSRVDTKANSRNLSNAEEQVIVMHILELVTRGESPRLSAVTDMANSLRKERGLAPVGSRWASTFVSRQEELKTVFNRKYDYKRALCEDSEVIQGWFTLVSNVKAKYGILDDDTYNFDETGFMMGQISTGVVVTDAGKPGRAKQVQPGNREWVTVIQGINATGWAIPAYIIFKARQHLSNWYKDDTLPQDWVISVSENGWTTNELGFDWLKHFDRHTKTRTVGTYRMLIIDGHKSHNSAEFQQYCKDQKIVTLCMPAHSSHLLQPLDVGCFSPLKKAYGDEVNKLMRNRINHITKQEFLLCFKVAQKKAITPSNIQGGFRGAGLVPFDPERVISTLDVKLRTPSPPLPTHNEPWQSQTPGNTLEFESQSTLIRDKYKREQGSSLNSVLSALEHYAKGGAILSHKLALAQRENAELQAALAAATERKSRKRKQIQAEGSLAVKEGQRLTALKEFGARSDRKRGKKQVRAGGGELSQRRCRRLWVWIFLRLTAPGLLWKSRVRLRQGRYTETTNNPPEPDTTLMSGTTSGPTTRSQYQAGARRSQGSASAPTRQEDNDSESGRPNPTKEIARAQSPVVSGKQKPRDPVDPPISPPQTENLHSSDSNSVDLAQEIAQLRAELAQLKASLQPPSQPTLTELPPIRDFHPSSRAYSEAPPSYTLSEKLSERTPTIDVLSDGKEPTFYQWQASIQDRLEINTDHYPSTRARMALVWGHTSGVAKEYLEPQYLSDTESDRFRTAEEMIQLLRTYFVTGNEKAESRTVFDQLQMNELETFSAFKSQFLSAAVRGQVPQSEWFHYMWTKLTPELRLPNLSFKQQWGNSFTQMVEHLSAFDMEWRNNRISCP</sequence>
<name>A0ACC2IR73_9PLEO</name>